<protein>
    <submittedName>
        <fullName evidence="1">Uncharacterized protein</fullName>
    </submittedName>
</protein>
<evidence type="ECO:0000313" key="2">
    <source>
        <dbReference type="Proteomes" id="UP000256838"/>
    </source>
</evidence>
<dbReference type="EMBL" id="QRGA01000029">
    <property type="protein sequence ID" value="RDU94678.1"/>
    <property type="molecule type" value="Genomic_DNA"/>
</dbReference>
<comment type="caution">
    <text evidence="1">The sequence shown here is derived from an EMBL/GenBank/DDBJ whole genome shotgun (WGS) entry which is preliminary data.</text>
</comment>
<reference evidence="1 2" key="1">
    <citation type="submission" date="2018-08" db="EMBL/GenBank/DDBJ databases">
        <title>Paraburkholderia sp. DHOM06 isolated from forest soil.</title>
        <authorList>
            <person name="Gao Z.-H."/>
            <person name="Qiu L.-H."/>
        </authorList>
    </citation>
    <scope>NUCLEOTIDE SEQUENCE [LARGE SCALE GENOMIC DNA]</scope>
    <source>
        <strain evidence="1 2">DHOM06</strain>
    </source>
</reference>
<dbReference type="Proteomes" id="UP000256838">
    <property type="component" value="Unassembled WGS sequence"/>
</dbReference>
<evidence type="ECO:0000313" key="1">
    <source>
        <dbReference type="EMBL" id="RDU94678.1"/>
    </source>
</evidence>
<proteinExistence type="predicted"/>
<accession>A0A3D8JNU0</accession>
<sequence>MAADAFNAEVISRLDAVSPRGVSSAGFERFAVTDPLGSRVPLADLSTPSDPPDPPVRRVRLLAGVSMIPPNAPLLGGIELLRKALFSLSASGDATSCKSTETAVGNFTGMFMMIFLTRIR</sequence>
<dbReference type="AlphaFoldDB" id="A0A3D8JNU0"/>
<gene>
    <name evidence="1" type="ORF">DWV00_32760</name>
</gene>
<name>A0A3D8JNU0_9BURK</name>
<keyword evidence="2" id="KW-1185">Reference proteome</keyword>
<organism evidence="1 2">
    <name type="scientific">Trinickia dinghuensis</name>
    <dbReference type="NCBI Taxonomy" id="2291023"/>
    <lineage>
        <taxon>Bacteria</taxon>
        <taxon>Pseudomonadati</taxon>
        <taxon>Pseudomonadota</taxon>
        <taxon>Betaproteobacteria</taxon>
        <taxon>Burkholderiales</taxon>
        <taxon>Burkholderiaceae</taxon>
        <taxon>Trinickia</taxon>
    </lineage>
</organism>